<name>A0A6P6S1T6_9EIME</name>
<feature type="compositionally biased region" description="Polar residues" evidence="1">
    <location>
        <begin position="834"/>
        <end position="843"/>
    </location>
</feature>
<dbReference type="InterPro" id="IPR051218">
    <property type="entry name" value="Sec_MonoDiacylglyc_Lipase"/>
</dbReference>
<gene>
    <name evidence="4" type="primary">LOC34621316</name>
</gene>
<evidence type="ECO:0000313" key="3">
    <source>
        <dbReference type="Proteomes" id="UP000515125"/>
    </source>
</evidence>
<reference evidence="4" key="1">
    <citation type="submission" date="2025-08" db="UniProtKB">
        <authorList>
            <consortium name="RefSeq"/>
        </authorList>
    </citation>
    <scope>IDENTIFICATION</scope>
</reference>
<protein>
    <submittedName>
        <fullName evidence="4">Uncharacterized protein LOC34621316</fullName>
    </submittedName>
</protein>
<accession>A0A6P6S1T6</accession>
<evidence type="ECO:0000256" key="1">
    <source>
        <dbReference type="SAM" id="MobiDB-lite"/>
    </source>
</evidence>
<dbReference type="Proteomes" id="UP000515125">
    <property type="component" value="Unplaced"/>
</dbReference>
<dbReference type="AlphaFoldDB" id="A0A6P6S1T6"/>
<organism evidence="3 4">
    <name type="scientific">Cyclospora cayetanensis</name>
    <dbReference type="NCBI Taxonomy" id="88456"/>
    <lineage>
        <taxon>Eukaryota</taxon>
        <taxon>Sar</taxon>
        <taxon>Alveolata</taxon>
        <taxon>Apicomplexa</taxon>
        <taxon>Conoidasida</taxon>
        <taxon>Coccidia</taxon>
        <taxon>Eucoccidiorida</taxon>
        <taxon>Eimeriorina</taxon>
        <taxon>Eimeriidae</taxon>
        <taxon>Cyclospora</taxon>
    </lineage>
</organism>
<dbReference type="SUPFAM" id="SSF53474">
    <property type="entry name" value="alpha/beta-Hydrolases"/>
    <property type="match status" value="1"/>
</dbReference>
<feature type="region of interest" description="Disordered" evidence="1">
    <location>
        <begin position="400"/>
        <end position="419"/>
    </location>
</feature>
<feature type="compositionally biased region" description="Polar residues" evidence="1">
    <location>
        <begin position="696"/>
        <end position="718"/>
    </location>
</feature>
<dbReference type="Pfam" id="PF01764">
    <property type="entry name" value="Lipase_3"/>
    <property type="match status" value="1"/>
</dbReference>
<proteinExistence type="predicted"/>
<dbReference type="GO" id="GO:0006629">
    <property type="term" value="P:lipid metabolic process"/>
    <property type="evidence" value="ECO:0007669"/>
    <property type="project" value="InterPro"/>
</dbReference>
<evidence type="ECO:0000313" key="4">
    <source>
        <dbReference type="RefSeq" id="XP_026194098.1"/>
    </source>
</evidence>
<feature type="region of interest" description="Disordered" evidence="1">
    <location>
        <begin position="696"/>
        <end position="721"/>
    </location>
</feature>
<keyword evidence="3" id="KW-1185">Reference proteome</keyword>
<feature type="region of interest" description="Disordered" evidence="1">
    <location>
        <begin position="56"/>
        <end position="81"/>
    </location>
</feature>
<dbReference type="OrthoDB" id="354437at2759"/>
<dbReference type="InterPro" id="IPR029058">
    <property type="entry name" value="AB_hydrolase_fold"/>
</dbReference>
<dbReference type="PANTHER" id="PTHR45856">
    <property type="entry name" value="ALPHA/BETA-HYDROLASES SUPERFAMILY PROTEIN"/>
    <property type="match status" value="1"/>
</dbReference>
<sequence>MILVLLQPLHYSYAEEGSSSKSTINVPAGTPTVPFKKPSIKFPWGRLRVKHKSASGQALVQHLAPQEDKAASPPSGPPTKALADAIGEAVHQQDTPVGVSPATLPAQQSGGESGTRGATHHVAEDKASLNVWEQVWEPLTIIAPHKKLFSVALSAEDPILVDHTHRPHLPGLHLGPEEVKELNNQLSKELCPIQLPEFAQSPLVASNLEDKSARMHEGSKEKQRYVVPMAQRQASSWWHKDRPFILPSQQTWASSASPTVPPASDTKDPSGMNMLDVMEIFDMSGFGVSALFHPEAFEEHLHCEGFYPPLFLRSKPLSPWAAACSFKHFSAFAEKVAKLATAHASTANSSGVPQAKRVLSTPAFLQHAPSTVDPPSSDSGYTEEVPLSISLLSALEAAGPSEGSNRKLENTEGGKPSELLGEDYVEAPEDSEASVPVLVNSGPVNNEFTSRWWHGLLTSPVGPFADRRNVAGFLLQVKGSIWHEVMDAAELAVPVVALTTLQKKRGTEPVMFALSSALLNCRAHLPYRQVGNLGMQTVPFEAQLESPLVDFFNRHRASVDLPLEMTAPQKIFVDGRHYAGEPKKRRINRVYFRSVLVLWQFAFHAYRISDQFEDYARLSLPKLLFKHWVPTYVGTALLTHNGKEVQPGVDRGIDCRPEATEAETMGVTLIVCVCLPAGGLSIVPLRTAKGKMTVELTKTASSSKQAGKSSRGSAQSKPARNALDMPGRAFVFDMSTRELWKLQEGSERTRPNTTLKHNQLLVEDRRLYPITSDACDNDASIQVPLPMPLLYRWDFVPESTAEEHRSLAVATETATAGSVEETKPSGGTLEEPASSGSPKNVDQSFFPSPLPSRILHLDDDVGIGPADRDHRQPQEGQTSEIPIHRADVVWAFKGTGSSKQWTFNTMVSAIKDPFFSPTALVHSGMNFLFHQVIRRPMTRFVHEVRLLLERRNASQHPENPPKPYVVVFTGHSQGAASAVYAAWFVSKHLRAEIKTGQVVVYCIPFAAPMMGDKAAIEEFNRHGAIIQHIALDVDPVPDLRHAKGEQYMERDYEHTLMIPLHSFARAHVFDRETKKLLFTGLSWLDYTFKSPSRLHRMLGFASRALGLHKFLRLTKAITVMWAHLHTLPCSFTILADLLPEAGWSSYCSSAFLKHWHGRPFVASPDFDVALEVAWRRLVPAFASRIQRKLLHYPNFLNDAADAIEKLYDTSRHGEL</sequence>
<dbReference type="GeneID" id="34621316"/>
<dbReference type="InterPro" id="IPR002921">
    <property type="entry name" value="Fungal_lipase-type"/>
</dbReference>
<feature type="region of interest" description="Disordered" evidence="1">
    <location>
        <begin position="857"/>
        <end position="880"/>
    </location>
</feature>
<evidence type="ECO:0000259" key="2">
    <source>
        <dbReference type="Pfam" id="PF01764"/>
    </source>
</evidence>
<dbReference type="RefSeq" id="XP_026194098.1">
    <property type="nucleotide sequence ID" value="XM_026338313.1"/>
</dbReference>
<dbReference type="PANTHER" id="PTHR45856:SF11">
    <property type="entry name" value="FUNGAL LIPASE-LIKE DOMAIN-CONTAINING PROTEIN"/>
    <property type="match status" value="1"/>
</dbReference>
<feature type="domain" description="Fungal lipase-type" evidence="2">
    <location>
        <begin position="890"/>
        <end position="1039"/>
    </location>
</feature>
<feature type="region of interest" description="Disordered" evidence="1">
    <location>
        <begin position="810"/>
        <end position="843"/>
    </location>
</feature>
<dbReference type="Gene3D" id="3.40.50.1820">
    <property type="entry name" value="alpha/beta hydrolase"/>
    <property type="match status" value="1"/>
</dbReference>
<feature type="region of interest" description="Disordered" evidence="1">
    <location>
        <begin position="93"/>
        <end position="118"/>
    </location>
</feature>